<keyword evidence="2" id="KW-0408">Iron</keyword>
<evidence type="ECO:0000256" key="1">
    <source>
        <dbReference type="ARBA" id="ARBA00022714"/>
    </source>
</evidence>
<evidence type="ECO:0000256" key="3">
    <source>
        <dbReference type="ARBA" id="ARBA00023014"/>
    </source>
</evidence>
<accession>A0ABU2MNQ7</accession>
<dbReference type="Pfam" id="PF13411">
    <property type="entry name" value="MerR_1"/>
    <property type="match status" value="1"/>
</dbReference>
<organism evidence="6 7">
    <name type="scientific">Streptomyces litchfieldiae</name>
    <dbReference type="NCBI Taxonomy" id="3075543"/>
    <lineage>
        <taxon>Bacteria</taxon>
        <taxon>Bacillati</taxon>
        <taxon>Actinomycetota</taxon>
        <taxon>Actinomycetes</taxon>
        <taxon>Kitasatosporales</taxon>
        <taxon>Streptomycetaceae</taxon>
        <taxon>Streptomyces</taxon>
    </lineage>
</organism>
<comment type="caution">
    <text evidence="6">The sequence shown here is derived from an EMBL/GenBank/DDBJ whole genome shotgun (WGS) entry which is preliminary data.</text>
</comment>
<dbReference type="PANTHER" id="PTHR30204:SF0">
    <property type="entry name" value="REDOX-SENSITIVE TRANSCRIPTIONAL ACTIVATOR SOXR"/>
    <property type="match status" value="1"/>
</dbReference>
<proteinExistence type="predicted"/>
<dbReference type="Proteomes" id="UP001183246">
    <property type="component" value="Unassembled WGS sequence"/>
</dbReference>
<evidence type="ECO:0000313" key="6">
    <source>
        <dbReference type="EMBL" id="MDT0343140.1"/>
    </source>
</evidence>
<evidence type="ECO:0000313" key="7">
    <source>
        <dbReference type="Proteomes" id="UP001183246"/>
    </source>
</evidence>
<name>A0ABU2MNQ7_9ACTN</name>
<dbReference type="InterPro" id="IPR000551">
    <property type="entry name" value="MerR-type_HTH_dom"/>
</dbReference>
<evidence type="ECO:0000256" key="4">
    <source>
        <dbReference type="ARBA" id="ARBA00023125"/>
    </source>
</evidence>
<reference evidence="7" key="1">
    <citation type="submission" date="2023-07" db="EMBL/GenBank/DDBJ databases">
        <title>30 novel species of actinomycetes from the DSMZ collection.</title>
        <authorList>
            <person name="Nouioui I."/>
        </authorList>
    </citation>
    <scope>NUCLEOTIDE SEQUENCE [LARGE SCALE GENOMIC DNA]</scope>
    <source>
        <strain evidence="7">DSM 44938</strain>
    </source>
</reference>
<protein>
    <submittedName>
        <fullName evidence="6">Redox-sensitive transcriptional activator SoxR</fullName>
    </submittedName>
</protein>
<dbReference type="PRINTS" id="PR00040">
    <property type="entry name" value="HTHMERR"/>
</dbReference>
<dbReference type="PROSITE" id="PS00552">
    <property type="entry name" value="HTH_MERR_1"/>
    <property type="match status" value="1"/>
</dbReference>
<dbReference type="SMART" id="SM00422">
    <property type="entry name" value="HTH_MERR"/>
    <property type="match status" value="1"/>
</dbReference>
<feature type="domain" description="HTH merR-type" evidence="5">
    <location>
        <begin position="10"/>
        <end position="78"/>
    </location>
</feature>
<keyword evidence="1" id="KW-0001">2Fe-2S</keyword>
<evidence type="ECO:0000256" key="2">
    <source>
        <dbReference type="ARBA" id="ARBA00023004"/>
    </source>
</evidence>
<dbReference type="SUPFAM" id="SSF46955">
    <property type="entry name" value="Putative DNA-binding domain"/>
    <property type="match status" value="1"/>
</dbReference>
<evidence type="ECO:0000259" key="5">
    <source>
        <dbReference type="PROSITE" id="PS50937"/>
    </source>
</evidence>
<sequence length="133" mass="14739">MTASRPADEELTIGELAVRTGIAASALRFYERRGLISSRRTSGNQRRYRRETLRRVAFIRASQELGMPLSAIGDVLALLPENAAPTEEVWARAAHCWGDRLNARIEQLERTRARFARCAGCGCLSFDGCALVS</sequence>
<keyword evidence="3" id="KW-0411">Iron-sulfur</keyword>
<dbReference type="PANTHER" id="PTHR30204">
    <property type="entry name" value="REDOX-CYCLING DRUG-SENSING TRANSCRIPTIONAL ACTIVATOR SOXR"/>
    <property type="match status" value="1"/>
</dbReference>
<keyword evidence="7" id="KW-1185">Reference proteome</keyword>
<dbReference type="EMBL" id="JAVREL010000005">
    <property type="protein sequence ID" value="MDT0343140.1"/>
    <property type="molecule type" value="Genomic_DNA"/>
</dbReference>
<dbReference type="RefSeq" id="WP_311704279.1">
    <property type="nucleotide sequence ID" value="NZ_JAVREL010000005.1"/>
</dbReference>
<dbReference type="PROSITE" id="PS50937">
    <property type="entry name" value="HTH_MERR_2"/>
    <property type="match status" value="1"/>
</dbReference>
<dbReference type="InterPro" id="IPR047057">
    <property type="entry name" value="MerR_fam"/>
</dbReference>
<dbReference type="InterPro" id="IPR009061">
    <property type="entry name" value="DNA-bd_dom_put_sf"/>
</dbReference>
<dbReference type="Gene3D" id="1.10.1660.10">
    <property type="match status" value="1"/>
</dbReference>
<dbReference type="InterPro" id="IPR010211">
    <property type="entry name" value="Redox-sen_tscrpt-act_SoxR"/>
</dbReference>
<keyword evidence="4" id="KW-0238">DNA-binding</keyword>
<keyword evidence="1" id="KW-0479">Metal-binding</keyword>
<gene>
    <name evidence="6" type="primary">soxR</name>
    <name evidence="6" type="ORF">RM590_11005</name>
</gene>
<dbReference type="NCBIfam" id="TIGR01950">
    <property type="entry name" value="SoxR"/>
    <property type="match status" value="1"/>
</dbReference>